<dbReference type="Proteomes" id="UP000316560">
    <property type="component" value="Unassembled WGS sequence"/>
</dbReference>
<dbReference type="InterPro" id="IPR054353">
    <property type="entry name" value="IstA-like_C"/>
</dbReference>
<evidence type="ECO:0000259" key="1">
    <source>
        <dbReference type="Pfam" id="PF22483"/>
    </source>
</evidence>
<gene>
    <name evidence="2" type="ORF">FB472_1449</name>
</gene>
<keyword evidence="3" id="KW-1185">Reference proteome</keyword>
<reference evidence="2 3" key="1">
    <citation type="submission" date="2019-06" db="EMBL/GenBank/DDBJ databases">
        <title>Sequencing the genomes of 1000 actinobacteria strains.</title>
        <authorList>
            <person name="Klenk H.-P."/>
        </authorList>
    </citation>
    <scope>NUCLEOTIDE SEQUENCE [LARGE SCALE GENOMIC DNA]</scope>
    <source>
        <strain evidence="2 3">DSM 21947</strain>
    </source>
</reference>
<feature type="domain" description="Transposase for insertion sequence element IS21-like C-terminal" evidence="1">
    <location>
        <begin position="310"/>
        <end position="382"/>
    </location>
</feature>
<dbReference type="AlphaFoldDB" id="A0A8H2K8Y5"/>
<proteinExistence type="predicted"/>
<name>A0A8H2K8Y5_9MICO</name>
<evidence type="ECO:0000313" key="3">
    <source>
        <dbReference type="Proteomes" id="UP000316560"/>
    </source>
</evidence>
<dbReference type="NCBIfam" id="NF033546">
    <property type="entry name" value="transpos_IS21"/>
    <property type="match status" value="1"/>
</dbReference>
<sequence length="516" mass="56810">MKERSRVEQFERIRRDARDKEMSVRELARVYGVHRRTVRAALTDSTPPPRKVPERIAPAMGPWLEIVRAWLVADLEAPRKQRHTARRVWQRLVDEYGATVAESTVTHAVARIRRELIGTPVNVAVPQTHAPGAEAEVDFGEFQAVIGGSMVKLFMFVLRLSYSGRAVHVAYANQAQESFLDGHNVAFERLGGIPSKMIRYDNLTPAVIRVALGRERLENPRFIAMRSHYGFDSFFCIPGIEGAHEKGGVEGEVGRFRRRWLTPVPEFQTLAALNEFMAVCDEKDQHRVISARPVTVGTAATAEAPELLTLPSSIFEAGPTSSVKVNHKAEVCVRQCYYSVPVSYAGRRVSVRIGAALVEVFADGKRIAVHVRAVHKYAHVLDLDHYLEVLTRKPGAMAGATALVTARASGAFTPIHQKFWDKARHQLGDGAGTRALIGVLLLARTLPATAVIEAMETAIAAADYDPDRLAVAARANAAFAPIVTQLPEELTDRVVHLPERGAPSLAGYDQLLVGAR</sequence>
<dbReference type="EMBL" id="VFRA01000001">
    <property type="protein sequence ID" value="TQO19856.1"/>
    <property type="molecule type" value="Genomic_DNA"/>
</dbReference>
<protein>
    <submittedName>
        <fullName evidence="2">Transposase</fullName>
    </submittedName>
</protein>
<dbReference type="Pfam" id="PF22483">
    <property type="entry name" value="Mu-transpos_C_2"/>
    <property type="match status" value="1"/>
</dbReference>
<comment type="caution">
    <text evidence="2">The sequence shown here is derived from an EMBL/GenBank/DDBJ whole genome shotgun (WGS) entry which is preliminary data.</text>
</comment>
<evidence type="ECO:0000313" key="2">
    <source>
        <dbReference type="EMBL" id="TQO19856.1"/>
    </source>
</evidence>
<organism evidence="2 3">
    <name type="scientific">Rhodoglobus vestalii</name>
    <dbReference type="NCBI Taxonomy" id="193384"/>
    <lineage>
        <taxon>Bacteria</taxon>
        <taxon>Bacillati</taxon>
        <taxon>Actinomycetota</taxon>
        <taxon>Actinomycetes</taxon>
        <taxon>Micrococcales</taxon>
        <taxon>Microbacteriaceae</taxon>
        <taxon>Rhodoglobus</taxon>
    </lineage>
</organism>
<accession>A0A8H2K8Y5</accession>
<dbReference type="PANTHER" id="PTHR35004">
    <property type="entry name" value="TRANSPOSASE RV3428C-RELATED"/>
    <property type="match status" value="1"/>
</dbReference>